<dbReference type="EMBL" id="JAEIOS010000010">
    <property type="protein sequence ID" value="MBI8988614.1"/>
    <property type="molecule type" value="Genomic_DNA"/>
</dbReference>
<gene>
    <name evidence="2" type="ORF">JDV75_02380</name>
</gene>
<dbReference type="AlphaFoldDB" id="A0A934I590"/>
<proteinExistence type="predicted"/>
<comment type="caution">
    <text evidence="2">The sequence shown here is derived from an EMBL/GenBank/DDBJ whole genome shotgun (WGS) entry which is preliminary data.</text>
</comment>
<dbReference type="RefSeq" id="WP_198737670.1">
    <property type="nucleotide sequence ID" value="NZ_JAEIOS010000010.1"/>
</dbReference>
<evidence type="ECO:0000259" key="1">
    <source>
        <dbReference type="Pfam" id="PF12770"/>
    </source>
</evidence>
<dbReference type="Proteomes" id="UP000645966">
    <property type="component" value="Unassembled WGS sequence"/>
</dbReference>
<protein>
    <submittedName>
        <fullName evidence="2">CHAT domain-containing protein</fullName>
    </submittedName>
</protein>
<name>A0A934I590_9CORY</name>
<keyword evidence="3" id="KW-1185">Reference proteome</keyword>
<organism evidence="2 3">
    <name type="scientific">Corynebacterium meridianum</name>
    <dbReference type="NCBI Taxonomy" id="2765363"/>
    <lineage>
        <taxon>Bacteria</taxon>
        <taxon>Bacillati</taxon>
        <taxon>Actinomycetota</taxon>
        <taxon>Actinomycetes</taxon>
        <taxon>Mycobacteriales</taxon>
        <taxon>Corynebacteriaceae</taxon>
        <taxon>Corynebacterium</taxon>
    </lineage>
</organism>
<feature type="domain" description="CHAT" evidence="1">
    <location>
        <begin position="94"/>
        <end position="453"/>
    </location>
</feature>
<dbReference type="InterPro" id="IPR024983">
    <property type="entry name" value="CHAT_dom"/>
</dbReference>
<dbReference type="Pfam" id="PF12770">
    <property type="entry name" value="CHAT"/>
    <property type="match status" value="1"/>
</dbReference>
<evidence type="ECO:0000313" key="3">
    <source>
        <dbReference type="Proteomes" id="UP000645966"/>
    </source>
</evidence>
<reference evidence="2" key="1">
    <citation type="submission" date="2020-12" db="EMBL/GenBank/DDBJ databases">
        <title>Genome public.</title>
        <authorList>
            <person name="Sun Q."/>
        </authorList>
    </citation>
    <scope>NUCLEOTIDE SEQUENCE</scope>
    <source>
        <strain evidence="2">CCM 8863</strain>
    </source>
</reference>
<evidence type="ECO:0000313" key="2">
    <source>
        <dbReference type="EMBL" id="MBI8988614.1"/>
    </source>
</evidence>
<sequence>MNTPTQQTPSAPDSNGEPTISVLVRMADAGDTYLSWIVMEPPYTQHAQIIDSDSISSTVNELDNWLTAIQHADAYNDWLDNGLFTSLERESRFSEKLGEALLPEELWLKLLEWYHQKRKVQLRITPSPRLARVPWELLWRRNHNGSAERRLIELATIINDPPSVVHVDRPCRPKTWTEIRDCPALHIIDPRLPNTSGLDQALGTQTIYQRAFNNFLSSDDLATLKKRIPKTPVLSSRFTRRDLSQILCDSDHPISRLFYFGHVSSSLNEPGSASLHLSDEEWNDDNNPTMSQTWGYTSPIGHRINGNRHLPFSAMDLLSGTLDCQDEKARVLYGVGQAAGHELWPMPPRVALIACEGGIDFRSTETFGLVIVMLRNGADTVTTTRWPLPTDYLLHTLDATLPKDTLPTSALAFAVDKAHRSDDPIRTLRGWQLEELARWRETSALENSPVLWASLSTIIAPWRDDIENSPDVQE</sequence>
<accession>A0A934I590</accession>